<feature type="transmembrane region" description="Helical" evidence="5">
    <location>
        <begin position="25"/>
        <end position="45"/>
    </location>
</feature>
<evidence type="ECO:0000256" key="2">
    <source>
        <dbReference type="ARBA" id="ARBA00022692"/>
    </source>
</evidence>
<feature type="transmembrane region" description="Helical" evidence="5">
    <location>
        <begin position="236"/>
        <end position="254"/>
    </location>
</feature>
<dbReference type="CDD" id="cd06662">
    <property type="entry name" value="SURF1"/>
    <property type="match status" value="1"/>
</dbReference>
<evidence type="ECO:0008006" key="7">
    <source>
        <dbReference type="Google" id="ProtNLM"/>
    </source>
</evidence>
<proteinExistence type="predicted"/>
<dbReference type="InterPro" id="IPR045214">
    <property type="entry name" value="Surf1/Surf4"/>
</dbReference>
<dbReference type="EMBL" id="LAZR01000435">
    <property type="protein sequence ID" value="KKN69000.1"/>
    <property type="molecule type" value="Genomic_DNA"/>
</dbReference>
<comment type="subcellular location">
    <subcellularLocation>
        <location evidence="1">Membrane</location>
    </subcellularLocation>
</comment>
<keyword evidence="3 5" id="KW-1133">Transmembrane helix</keyword>
<sequence length="268" mass="28738">MTGDIAPVSSAATDAASGRMSRARFWLALGSCLAGIAILAGLGTWQVERLAWKQGLIDRIEQRVDAKPVDPTALRAAYAATGDVDYIPVTVNGRFLHEGERYFLSTFDGQAGWNVYTPLVTGDGDVVFVNRGFVPYELREPQTRPEGQVEGSVTITGLARNAPTQKSGYFVPDNDPAKQTFFWRDLDAMAAGLTLTSNAQVLPFFVDAGPGRAPGGWPVGGTTVIDIPNSHLQYAVTWYGLAFVLAVMTVLLVVRDRRAARAATGASS</sequence>
<dbReference type="GO" id="GO:0016020">
    <property type="term" value="C:membrane"/>
    <property type="evidence" value="ECO:0007669"/>
    <property type="project" value="UniProtKB-SubCell"/>
</dbReference>
<evidence type="ECO:0000256" key="5">
    <source>
        <dbReference type="SAM" id="Phobius"/>
    </source>
</evidence>
<keyword evidence="4 5" id="KW-0472">Membrane</keyword>
<evidence type="ECO:0000313" key="6">
    <source>
        <dbReference type="EMBL" id="KKN69000.1"/>
    </source>
</evidence>
<dbReference type="AlphaFoldDB" id="A0A0F9SJ61"/>
<accession>A0A0F9SJ61</accession>
<name>A0A0F9SJ61_9ZZZZ</name>
<evidence type="ECO:0000256" key="4">
    <source>
        <dbReference type="ARBA" id="ARBA00023136"/>
    </source>
</evidence>
<evidence type="ECO:0000256" key="1">
    <source>
        <dbReference type="ARBA" id="ARBA00004370"/>
    </source>
</evidence>
<dbReference type="PROSITE" id="PS50895">
    <property type="entry name" value="SURF1"/>
    <property type="match status" value="1"/>
</dbReference>
<dbReference type="PANTHER" id="PTHR23427">
    <property type="entry name" value="SURFEIT LOCUS PROTEIN"/>
    <property type="match status" value="1"/>
</dbReference>
<organism evidence="6">
    <name type="scientific">marine sediment metagenome</name>
    <dbReference type="NCBI Taxonomy" id="412755"/>
    <lineage>
        <taxon>unclassified sequences</taxon>
        <taxon>metagenomes</taxon>
        <taxon>ecological metagenomes</taxon>
    </lineage>
</organism>
<protein>
    <recommendedName>
        <fullName evidence="7">SURF1-like protein</fullName>
    </recommendedName>
</protein>
<reference evidence="6" key="1">
    <citation type="journal article" date="2015" name="Nature">
        <title>Complex archaea that bridge the gap between prokaryotes and eukaryotes.</title>
        <authorList>
            <person name="Spang A."/>
            <person name="Saw J.H."/>
            <person name="Jorgensen S.L."/>
            <person name="Zaremba-Niedzwiedzka K."/>
            <person name="Martijn J."/>
            <person name="Lind A.E."/>
            <person name="van Eijk R."/>
            <person name="Schleper C."/>
            <person name="Guy L."/>
            <person name="Ettema T.J."/>
        </authorList>
    </citation>
    <scope>NUCLEOTIDE SEQUENCE</scope>
</reference>
<comment type="caution">
    <text evidence="6">The sequence shown here is derived from an EMBL/GenBank/DDBJ whole genome shotgun (WGS) entry which is preliminary data.</text>
</comment>
<keyword evidence="2 5" id="KW-0812">Transmembrane</keyword>
<gene>
    <name evidence="6" type="ORF">LCGC14_0445680</name>
</gene>
<evidence type="ECO:0000256" key="3">
    <source>
        <dbReference type="ARBA" id="ARBA00022989"/>
    </source>
</evidence>
<dbReference type="Pfam" id="PF02104">
    <property type="entry name" value="SURF1"/>
    <property type="match status" value="1"/>
</dbReference>
<dbReference type="InterPro" id="IPR002994">
    <property type="entry name" value="Surf1/Shy1"/>
</dbReference>
<dbReference type="PANTHER" id="PTHR23427:SF2">
    <property type="entry name" value="SURFEIT LOCUS PROTEIN 1"/>
    <property type="match status" value="1"/>
</dbReference>